<accession>A0A1X2H431</accession>
<dbReference type="NCBIfam" id="TIGR01251">
    <property type="entry name" value="ribP_PPkin"/>
    <property type="match status" value="1"/>
</dbReference>
<dbReference type="STRING" id="13706.A0A1X2H431"/>
<organism evidence="13 14">
    <name type="scientific">Syncephalastrum racemosum</name>
    <name type="common">Filamentous fungus</name>
    <dbReference type="NCBI Taxonomy" id="13706"/>
    <lineage>
        <taxon>Eukaryota</taxon>
        <taxon>Fungi</taxon>
        <taxon>Fungi incertae sedis</taxon>
        <taxon>Mucoromycota</taxon>
        <taxon>Mucoromycotina</taxon>
        <taxon>Mucoromycetes</taxon>
        <taxon>Mucorales</taxon>
        <taxon>Syncephalastraceae</taxon>
        <taxon>Syncephalastrum</taxon>
    </lineage>
</organism>
<dbReference type="FunFam" id="3.40.50.2020:FF:000007">
    <property type="entry name" value="Ribose-phosphate pyrophosphokinase"/>
    <property type="match status" value="1"/>
</dbReference>
<evidence type="ECO:0000256" key="7">
    <source>
        <dbReference type="ARBA" id="ARBA00022777"/>
    </source>
</evidence>
<dbReference type="GO" id="GO:0005524">
    <property type="term" value="F:ATP binding"/>
    <property type="evidence" value="ECO:0007669"/>
    <property type="project" value="UniProtKB-KW"/>
</dbReference>
<dbReference type="GO" id="GO:0006164">
    <property type="term" value="P:purine nucleotide biosynthetic process"/>
    <property type="evidence" value="ECO:0007669"/>
    <property type="project" value="TreeGrafter"/>
</dbReference>
<dbReference type="SMART" id="SM01400">
    <property type="entry name" value="Pribosyltran_N"/>
    <property type="match status" value="1"/>
</dbReference>
<name>A0A1X2H431_SYNRA</name>
<dbReference type="FunCoup" id="A0A1X2H431">
    <property type="interactions" value="240"/>
</dbReference>
<dbReference type="AlphaFoldDB" id="A0A1X2H431"/>
<comment type="similarity">
    <text evidence="1">Belongs to the ribose-phosphate pyrophosphokinase family.</text>
</comment>
<dbReference type="GO" id="GO:0016301">
    <property type="term" value="F:kinase activity"/>
    <property type="evidence" value="ECO:0007669"/>
    <property type="project" value="UniProtKB-KW"/>
</dbReference>
<dbReference type="GO" id="GO:0002189">
    <property type="term" value="C:ribose phosphate diphosphokinase complex"/>
    <property type="evidence" value="ECO:0007669"/>
    <property type="project" value="TreeGrafter"/>
</dbReference>
<keyword evidence="5" id="KW-0545">Nucleotide biosynthesis</keyword>
<evidence type="ECO:0000256" key="3">
    <source>
        <dbReference type="ARBA" id="ARBA00022679"/>
    </source>
</evidence>
<dbReference type="InterPro" id="IPR005946">
    <property type="entry name" value="Rib-P_diPkinase"/>
</dbReference>
<evidence type="ECO:0000313" key="13">
    <source>
        <dbReference type="EMBL" id="ORY92138.1"/>
    </source>
</evidence>
<dbReference type="Gene3D" id="3.40.50.2020">
    <property type="match status" value="2"/>
</dbReference>
<dbReference type="OMA" id="IMINGCK"/>
<feature type="domain" description="Ribose-phosphate pyrophosphokinase N-terminal" evidence="12">
    <location>
        <begin position="5"/>
        <end position="100"/>
    </location>
</feature>
<dbReference type="GO" id="GO:0000287">
    <property type="term" value="F:magnesium ion binding"/>
    <property type="evidence" value="ECO:0007669"/>
    <property type="project" value="InterPro"/>
</dbReference>
<dbReference type="InterPro" id="IPR029099">
    <property type="entry name" value="Pribosyltran_N"/>
</dbReference>
<evidence type="ECO:0000256" key="2">
    <source>
        <dbReference type="ARBA" id="ARBA00013247"/>
    </source>
</evidence>
<dbReference type="GO" id="GO:0005737">
    <property type="term" value="C:cytoplasm"/>
    <property type="evidence" value="ECO:0007669"/>
    <property type="project" value="TreeGrafter"/>
</dbReference>
<proteinExistence type="inferred from homology"/>
<dbReference type="Pfam" id="PF13793">
    <property type="entry name" value="Pribosyltran_N"/>
    <property type="match status" value="1"/>
</dbReference>
<dbReference type="InterPro" id="IPR029057">
    <property type="entry name" value="PRTase-like"/>
</dbReference>
<protein>
    <recommendedName>
        <fullName evidence="2">ribose-phosphate diphosphokinase</fullName>
        <ecNumber evidence="2">2.7.6.1</ecNumber>
    </recommendedName>
</protein>
<dbReference type="OrthoDB" id="413572at2759"/>
<gene>
    <name evidence="13" type="ORF">BCR43DRAFT_445338</name>
</gene>
<comment type="catalytic activity">
    <reaction evidence="10">
        <text>D-ribose 5-phosphate + ATP = 5-phospho-alpha-D-ribose 1-diphosphate + AMP + H(+)</text>
        <dbReference type="Rhea" id="RHEA:15609"/>
        <dbReference type="ChEBI" id="CHEBI:15378"/>
        <dbReference type="ChEBI" id="CHEBI:30616"/>
        <dbReference type="ChEBI" id="CHEBI:58017"/>
        <dbReference type="ChEBI" id="CHEBI:78346"/>
        <dbReference type="ChEBI" id="CHEBI:456215"/>
        <dbReference type="EC" id="2.7.6.1"/>
    </reaction>
</comment>
<keyword evidence="7" id="KW-0418">Kinase</keyword>
<dbReference type="GO" id="GO:0006015">
    <property type="term" value="P:5-phosphoribose 1-diphosphate biosynthetic process"/>
    <property type="evidence" value="ECO:0007669"/>
    <property type="project" value="TreeGrafter"/>
</dbReference>
<dbReference type="PANTHER" id="PTHR10210:SF36">
    <property type="entry name" value="RIBOSE-PHOSPHATE PYROPHOSPHOKINASE 5"/>
    <property type="match status" value="1"/>
</dbReference>
<evidence type="ECO:0000256" key="1">
    <source>
        <dbReference type="ARBA" id="ARBA00006478"/>
    </source>
</evidence>
<keyword evidence="8" id="KW-0067">ATP-binding</keyword>
<dbReference type="EC" id="2.7.6.1" evidence="2"/>
<feature type="compositionally biased region" description="Low complexity" evidence="11">
    <location>
        <begin position="149"/>
        <end position="162"/>
    </location>
</feature>
<comment type="caution">
    <text evidence="13">The sequence shown here is derived from an EMBL/GenBank/DDBJ whole genome shotgun (WGS) entry which is preliminary data.</text>
</comment>
<dbReference type="GO" id="GO:0004749">
    <property type="term" value="F:ribose phosphate diphosphokinase activity"/>
    <property type="evidence" value="ECO:0007669"/>
    <property type="project" value="UniProtKB-EC"/>
</dbReference>
<dbReference type="InParanoid" id="A0A1X2H431"/>
<evidence type="ECO:0000256" key="11">
    <source>
        <dbReference type="SAM" id="MobiDB-lite"/>
    </source>
</evidence>
<evidence type="ECO:0000259" key="12">
    <source>
        <dbReference type="Pfam" id="PF13793"/>
    </source>
</evidence>
<keyword evidence="9" id="KW-0460">Magnesium</keyword>
<dbReference type="Pfam" id="PF14572">
    <property type="entry name" value="Pribosyl_synth"/>
    <property type="match status" value="1"/>
</dbReference>
<keyword evidence="4" id="KW-0479">Metal-binding</keyword>
<keyword evidence="3 13" id="KW-0808">Transferase</keyword>
<dbReference type="EMBL" id="MCGN01000010">
    <property type="protein sequence ID" value="ORY92138.1"/>
    <property type="molecule type" value="Genomic_DNA"/>
</dbReference>
<dbReference type="GO" id="GO:0016757">
    <property type="term" value="F:glycosyltransferase activity"/>
    <property type="evidence" value="ECO:0007669"/>
    <property type="project" value="UniProtKB-KW"/>
</dbReference>
<dbReference type="InterPro" id="IPR000836">
    <property type="entry name" value="PRTase_dom"/>
</dbReference>
<evidence type="ECO:0000313" key="14">
    <source>
        <dbReference type="Proteomes" id="UP000242180"/>
    </source>
</evidence>
<keyword evidence="13" id="KW-0328">Glycosyltransferase</keyword>
<evidence type="ECO:0000256" key="6">
    <source>
        <dbReference type="ARBA" id="ARBA00022741"/>
    </source>
</evidence>
<reference evidence="13 14" key="1">
    <citation type="submission" date="2016-07" db="EMBL/GenBank/DDBJ databases">
        <title>Pervasive Adenine N6-methylation of Active Genes in Fungi.</title>
        <authorList>
            <consortium name="DOE Joint Genome Institute"/>
            <person name="Mondo S.J."/>
            <person name="Dannebaum R.O."/>
            <person name="Kuo R.C."/>
            <person name="Labutti K."/>
            <person name="Haridas S."/>
            <person name="Kuo A."/>
            <person name="Salamov A."/>
            <person name="Ahrendt S.R."/>
            <person name="Lipzen A."/>
            <person name="Sullivan W."/>
            <person name="Andreopoulos W.B."/>
            <person name="Clum A."/>
            <person name="Lindquist E."/>
            <person name="Daum C."/>
            <person name="Ramamoorthy G.K."/>
            <person name="Gryganskyi A."/>
            <person name="Culley D."/>
            <person name="Magnuson J.K."/>
            <person name="James T.Y."/>
            <person name="O'Malley M.A."/>
            <person name="Stajich J.E."/>
            <person name="Spatafora J.W."/>
            <person name="Visel A."/>
            <person name="Grigoriev I.V."/>
        </authorList>
    </citation>
    <scope>NUCLEOTIDE SEQUENCE [LARGE SCALE GENOMIC DNA]</scope>
    <source>
        <strain evidence="13 14">NRRL 2496</strain>
    </source>
</reference>
<dbReference type="Proteomes" id="UP000242180">
    <property type="component" value="Unassembled WGS sequence"/>
</dbReference>
<evidence type="ECO:0000256" key="4">
    <source>
        <dbReference type="ARBA" id="ARBA00022723"/>
    </source>
</evidence>
<evidence type="ECO:0000256" key="10">
    <source>
        <dbReference type="ARBA" id="ARBA00049535"/>
    </source>
</evidence>
<keyword evidence="14" id="KW-1185">Reference proteome</keyword>
<evidence type="ECO:0000256" key="9">
    <source>
        <dbReference type="ARBA" id="ARBA00022842"/>
    </source>
</evidence>
<feature type="region of interest" description="Disordered" evidence="11">
    <location>
        <begin position="145"/>
        <end position="165"/>
    </location>
</feature>
<evidence type="ECO:0000256" key="8">
    <source>
        <dbReference type="ARBA" id="ARBA00022840"/>
    </source>
</evidence>
<evidence type="ECO:0000256" key="5">
    <source>
        <dbReference type="ARBA" id="ARBA00022727"/>
    </source>
</evidence>
<dbReference type="CDD" id="cd06223">
    <property type="entry name" value="PRTases_typeI"/>
    <property type="match status" value="1"/>
</dbReference>
<keyword evidence="6" id="KW-0547">Nucleotide-binding</keyword>
<dbReference type="SUPFAM" id="SSF53271">
    <property type="entry name" value="PRTase-like"/>
    <property type="match status" value="2"/>
</dbReference>
<dbReference type="FunFam" id="3.40.50.2020:FF:000005">
    <property type="entry name" value="Ribose-phosphate pyrophosphokinase 1"/>
    <property type="match status" value="1"/>
</dbReference>
<sequence>MRNLVVIGGSSHPELTAAVCARLGVPPGKTKLSKFSNNETSVEMAESVREQDVFIIQSGCGHVNDNLFELLIMINACKIASAKRVTAVIPYFPYSRQADTPFKPSSGAPLARLPPATPQLEQQNPIAADDVSKQLNKKLVQLAMNKDPQQQQQQQQQEGSQQGKYREWVARSGTLVADLLTCAGFFDCPFDNLVSMPLMIKYIRHQIPNYQDAVVVSPDAGGAKRATAIAEKLYMDFALIHKERRQMSTQKRDLMLVGDVRGKECILIDDICDTSYTIVKAARMLHENGATKVYALVCHAILSDNAIQNIEQSSIDQLVVSNSIPQTNHTSPKIKVYDVAPIFSEAIRRIHFGESVSMLFDAQQELF</sequence>
<dbReference type="PANTHER" id="PTHR10210">
    <property type="entry name" value="RIBOSE-PHOSPHATE DIPHOSPHOKINASE FAMILY MEMBER"/>
    <property type="match status" value="1"/>
</dbReference>